<evidence type="ECO:0000313" key="1">
    <source>
        <dbReference type="EMBL" id="SVD42421.1"/>
    </source>
</evidence>
<organism evidence="1">
    <name type="scientific">marine metagenome</name>
    <dbReference type="NCBI Taxonomy" id="408172"/>
    <lineage>
        <taxon>unclassified sequences</taxon>
        <taxon>metagenomes</taxon>
        <taxon>ecological metagenomes</taxon>
    </lineage>
</organism>
<dbReference type="InterPro" id="IPR029052">
    <property type="entry name" value="Metallo-depent_PP-like"/>
</dbReference>
<name>A0A382V969_9ZZZZ</name>
<feature type="non-terminal residue" evidence="1">
    <location>
        <position position="225"/>
    </location>
</feature>
<protein>
    <submittedName>
        <fullName evidence="1">Uncharacterized protein</fullName>
    </submittedName>
</protein>
<gene>
    <name evidence="1" type="ORF">METZ01_LOCUS395275</name>
</gene>
<dbReference type="AlphaFoldDB" id="A0A382V969"/>
<dbReference type="EMBL" id="UINC01149758">
    <property type="protein sequence ID" value="SVD42421.1"/>
    <property type="molecule type" value="Genomic_DNA"/>
</dbReference>
<proteinExistence type="predicted"/>
<dbReference type="PANTHER" id="PTHR33987">
    <property type="entry name" value="CALCINEURIN-LIKE METALLO-PHOSPHOESTERASE SUPERFAMILY PROTEIN"/>
    <property type="match status" value="1"/>
</dbReference>
<dbReference type="Gene3D" id="3.60.21.70">
    <property type="entry name" value="PhoD-like phosphatase"/>
    <property type="match status" value="1"/>
</dbReference>
<accession>A0A382V969</accession>
<dbReference type="SUPFAM" id="SSF56300">
    <property type="entry name" value="Metallo-dependent phosphatases"/>
    <property type="match status" value="1"/>
</dbReference>
<reference evidence="1" key="1">
    <citation type="submission" date="2018-05" db="EMBL/GenBank/DDBJ databases">
        <authorList>
            <person name="Lanie J.A."/>
            <person name="Ng W.-L."/>
            <person name="Kazmierczak K.M."/>
            <person name="Andrzejewski T.M."/>
            <person name="Davidsen T.M."/>
            <person name="Wayne K.J."/>
            <person name="Tettelin H."/>
            <person name="Glass J.I."/>
            <person name="Rusch D."/>
            <person name="Podicherti R."/>
            <person name="Tsui H.-C.T."/>
            <person name="Winkler M.E."/>
        </authorList>
    </citation>
    <scope>NUCLEOTIDE SEQUENCE</scope>
</reference>
<dbReference type="InterPro" id="IPR038607">
    <property type="entry name" value="PhoD-like_sf"/>
</dbReference>
<sequence>MNRILKHLSVISLTVLLSLGQGYSGELMIGFGSCLDQDLPQPIWKEIKAQNPEVFIMLGDNVYGDTYGNIQKLERAYQKQDWAFKKAGLDFPFLAIWDDHDFGKNDGGVEYRLKDESQKLFLKFWDIPEADLRHHNHGLYFEEIIHSKEGTVQILILDTRYFRSPLKRTPILKKRSLGRYEPDYDTAKTMLGQAQWKWLTMVLKKETDLRILGTSIQLLAEGHGW</sequence>
<dbReference type="PANTHER" id="PTHR33987:SF1">
    <property type="entry name" value="CALCINEURIN-LIKE METALLO-PHOSPHOESTERASE SUPERFAMILY PROTEIN"/>
    <property type="match status" value="1"/>
</dbReference>